<evidence type="ECO:0000259" key="3">
    <source>
        <dbReference type="PROSITE" id="PS51123"/>
    </source>
</evidence>
<dbReference type="InterPro" id="IPR025295">
    <property type="entry name" value="eCIS_core_dom"/>
</dbReference>
<dbReference type="PANTHER" id="PTHR30329">
    <property type="entry name" value="STATOR ELEMENT OF FLAGELLAR MOTOR COMPLEX"/>
    <property type="match status" value="1"/>
</dbReference>
<dbReference type="Gene3D" id="3.30.1330.60">
    <property type="entry name" value="OmpA-like domain"/>
    <property type="match status" value="2"/>
</dbReference>
<protein>
    <submittedName>
        <fullName evidence="4">Outer membrane protein/peptidoglycan-associated (Lipo)protein</fullName>
    </submittedName>
</protein>
<organism evidence="4 5">
    <name type="scientific">Solitalea canadensis (strain ATCC 29591 / DSM 3403 / JCM 21819 / LMG 8368 / NBRC 15130 / NCIMB 12057 / USAM 9D)</name>
    <name type="common">Flexibacter canadensis</name>
    <dbReference type="NCBI Taxonomy" id="929556"/>
    <lineage>
        <taxon>Bacteria</taxon>
        <taxon>Pseudomonadati</taxon>
        <taxon>Bacteroidota</taxon>
        <taxon>Sphingobacteriia</taxon>
        <taxon>Sphingobacteriales</taxon>
        <taxon>Sphingobacteriaceae</taxon>
        <taxon>Solitalea</taxon>
    </lineage>
</organism>
<dbReference type="InterPro" id="IPR006665">
    <property type="entry name" value="OmpA-like"/>
</dbReference>
<dbReference type="HOGENOM" id="CLU_257301_0_0_10"/>
<evidence type="ECO:0000313" key="5">
    <source>
        <dbReference type="Proteomes" id="UP000007590"/>
    </source>
</evidence>
<dbReference type="EMBL" id="CP003349">
    <property type="protein sequence ID" value="AFD07198.1"/>
    <property type="molecule type" value="Genomic_DNA"/>
</dbReference>
<dbReference type="OrthoDB" id="4317910at2"/>
<dbReference type="Pfam" id="PF13699">
    <property type="entry name" value="eCIS_core"/>
    <property type="match status" value="1"/>
</dbReference>
<dbReference type="STRING" id="929556.Solca_2145"/>
<evidence type="ECO:0000256" key="2">
    <source>
        <dbReference type="SAM" id="MobiDB-lite"/>
    </source>
</evidence>
<dbReference type="Proteomes" id="UP000007590">
    <property type="component" value="Chromosome"/>
</dbReference>
<reference evidence="4" key="1">
    <citation type="submission" date="2012-02" db="EMBL/GenBank/DDBJ databases">
        <title>The complete genome of Solitalea canadensis DSM 3403.</title>
        <authorList>
            <consortium name="US DOE Joint Genome Institute (JGI-PGF)"/>
            <person name="Lucas S."/>
            <person name="Copeland A."/>
            <person name="Lapidus A."/>
            <person name="Glavina del Rio T."/>
            <person name="Dalin E."/>
            <person name="Tice H."/>
            <person name="Bruce D."/>
            <person name="Goodwin L."/>
            <person name="Pitluck S."/>
            <person name="Peters L."/>
            <person name="Ovchinnikova G."/>
            <person name="Lu M."/>
            <person name="Kyrpides N."/>
            <person name="Mavromatis K."/>
            <person name="Ivanova N."/>
            <person name="Brettin T."/>
            <person name="Detter J.C."/>
            <person name="Han C."/>
            <person name="Larimer F."/>
            <person name="Land M."/>
            <person name="Hauser L."/>
            <person name="Markowitz V."/>
            <person name="Cheng J.-F."/>
            <person name="Hugenholtz P."/>
            <person name="Woyke T."/>
            <person name="Wu D."/>
            <person name="Spring S."/>
            <person name="Schroeder M."/>
            <person name="Kopitz M."/>
            <person name="Brambilla E."/>
            <person name="Klenk H.-P."/>
            <person name="Eisen J.A."/>
        </authorList>
    </citation>
    <scope>NUCLEOTIDE SEQUENCE</scope>
    <source>
        <strain evidence="4">DSM 3403</strain>
    </source>
</reference>
<dbReference type="Pfam" id="PF00691">
    <property type="entry name" value="OmpA"/>
    <property type="match status" value="1"/>
</dbReference>
<dbReference type="KEGG" id="scn:Solca_2145"/>
<dbReference type="eggNOG" id="COG2885">
    <property type="taxonomic scope" value="Bacteria"/>
</dbReference>
<dbReference type="RefSeq" id="WP_014680425.1">
    <property type="nucleotide sequence ID" value="NC_017770.1"/>
</dbReference>
<accession>H8KU86</accession>
<feature type="region of interest" description="Disordered" evidence="2">
    <location>
        <begin position="1285"/>
        <end position="1306"/>
    </location>
</feature>
<dbReference type="PROSITE" id="PS51123">
    <property type="entry name" value="OMPA_2"/>
    <property type="match status" value="1"/>
</dbReference>
<keyword evidence="5" id="KW-1185">Reference proteome</keyword>
<dbReference type="SUPFAM" id="SSF103088">
    <property type="entry name" value="OmpA-like"/>
    <property type="match status" value="2"/>
</dbReference>
<dbReference type="GO" id="GO:0016020">
    <property type="term" value="C:membrane"/>
    <property type="evidence" value="ECO:0007669"/>
    <property type="project" value="UniProtKB-UniRule"/>
</dbReference>
<evidence type="ECO:0000256" key="1">
    <source>
        <dbReference type="PROSITE-ProRule" id="PRU00473"/>
    </source>
</evidence>
<dbReference type="InterPro" id="IPR036737">
    <property type="entry name" value="OmpA-like_sf"/>
</dbReference>
<evidence type="ECO:0000313" key="4">
    <source>
        <dbReference type="EMBL" id="AFD07198.1"/>
    </source>
</evidence>
<dbReference type="PANTHER" id="PTHR30329:SF21">
    <property type="entry name" value="LIPOPROTEIN YIAD-RELATED"/>
    <property type="match status" value="1"/>
</dbReference>
<keyword evidence="1" id="KW-0472">Membrane</keyword>
<gene>
    <name evidence="4" type="ordered locus">Solca_2145</name>
</gene>
<proteinExistence type="predicted"/>
<name>H8KU86_SOLCM</name>
<feature type="domain" description="OmpA-like" evidence="3">
    <location>
        <begin position="440"/>
        <end position="556"/>
    </location>
</feature>
<feature type="region of interest" description="Disordered" evidence="2">
    <location>
        <begin position="85"/>
        <end position="105"/>
    </location>
</feature>
<dbReference type="InterPro" id="IPR050330">
    <property type="entry name" value="Bact_OuterMem_StrucFunc"/>
</dbReference>
<sequence length="1356" mass="149351">MQTCITAISAKSGIKLINSSKQKKPFFAPVILQPKLTIGPVDDPYEHEADATAEKVMSMSDNREVAAKPAPLVVQKKCAACEEEELNRKEDNEESEPLEPNPIKDIPLQRKCTHCHEEDRKVQMKGIEGVKAGMAVPSVVNEVINSKGVPLDAITRAFMEPRFGYDFGNVRLHNDSIAHQSSAGINALAYTHGNHIVFAAGKYQPNTVSGKRLLAHELTHVLQQNPSIQTHQISHNTDLGTIQRKETPGTETDIFSGDKSSKCPKVPTNEGFIFPDPPCPIGTHIGSKAMKRFNFCADSSTLIDPNQLNDLDKILETNFKSSRFLIHGYASLEGNKDYNFVLACRRANTILEALSATMRRNSMDKSKTEQDAEISRRIETASQGPTKEFGNTPEANRIAILYLQEPLGEAPDEPACKDAPKNIGDVKPDIDCDQPTMVLEGTEASLQRRFFFFCTGSDVFLGETAKNVKTFAHKQAASASFTIHGFASEEGTKDTNKRLSCHRALRVARELMNAGVLSEQIKEVSGIGATDKFAKGNNETAFSQNRVVVIHVDEGRINPLNDKPKEAKTAEQKAALIKEAAKILLSGQYNLGADAYLSFWTCGTTQTVRQAVTRLHIQSPLGDKDELLTVDADGVEEGIGVNTVRLSNTSLRADNPLECIMGRLIDMAFHHAVINNDVLTSNKNLLEDDNSQTISRLRKDKKMRHEVGLHLVFLAGFSACLGTQASAGKSPSGKSTGVSEPIEDDPLQLMEPPLCAAVPQPSRLLSPPKGAKKREKTVFKPQNTDFGLEQKGAHESIRIAPKKSTGPALNQNLTIKTAEASPVIKPSSTVSLVGNENVFNDYEIGFMQSILDDLTIAQYITGHEVVQKLPVPTRAAEIKGNPQVPLPWMSMNAMQRPDPEGQVKLNSTWQMDSNFALTLGFFNDNPIVNANFLDTLQHHTKIAIWLVARRLGGPLDRFTVIPMEGKVYEIAQNIKVDFKRKRGNLDLPENDPLNQGEVENVLIDGVFRTIETSDAAADFRLARFGTPTAGNIDLNRQFVSMVGPGKAPSGGEGMDLPEYMALIKQIVDTLKVFTEEEIANNQAGKDMPRLGYVFDTLTITVRINPNTGRMLPYSEIDNERENRSVLIDSPGIGKNGLNGLSKALGLRLEKLDQQNQAKKVILNTEAIKKLSSDQNGTFLRFTLPPLIAAKDEKRLIEEPGVKEQMALLWACTELLLSDDDPFNKGGLEPREFALVYWKDRDHTLHRDPEDAVYMGKPLNMATGVIETNIPCGAIRASGMIVGNVHTHPFDDKDAPKPSPKDQANARSGHCGRQFYIISQRFVFEYFSDDNEPKKIGTRESVLPKGVRCDTKAKELP</sequence>
<feature type="compositionally biased region" description="Basic and acidic residues" evidence="2">
    <location>
        <begin position="1287"/>
        <end position="1299"/>
    </location>
</feature>